<keyword evidence="4" id="KW-1185">Reference proteome</keyword>
<gene>
    <name evidence="3" type="ORF">CLRAG_34270</name>
</gene>
<evidence type="ECO:0000313" key="3">
    <source>
        <dbReference type="EMBL" id="OBR90534.1"/>
    </source>
</evidence>
<dbReference type="PANTHER" id="PTHR33055">
    <property type="entry name" value="TRANSPOSASE FOR INSERTION SEQUENCE ELEMENT IS1111A"/>
    <property type="match status" value="1"/>
</dbReference>
<dbReference type="PANTHER" id="PTHR33055:SF13">
    <property type="entry name" value="TRANSPOSASE"/>
    <property type="match status" value="1"/>
</dbReference>
<dbReference type="Pfam" id="PF02371">
    <property type="entry name" value="Transposase_20"/>
    <property type="match status" value="1"/>
</dbReference>
<sequence>MNDLLERCCGLDVHKDIIVAYILNGPVGKPAKSEIREFSTLITGMRDLKAWIVSEDCHFVAMESTGIYWKPIYETLEDSFDGDISLLVVNARHMKNVPGKKTDMKDAEWIATLLRAGLLNGSFIPAKEIREFRDLTRYRKSVIRDITSQKNRIEKFLQSSGFRLSTFISDIFGASGRNIINCLIDHGQINKSQLNECLKTKTRKRIDEILIAVNGTLSVHQRNFLKMLVSHLDVLNSHLKDVEASIIAEINQFSSAIATLCSIPGIAETAAASIIAEIGVDMSCFKTAEHICSWAGLSPGNNESAGKKKRLL</sequence>
<accession>A0A1A6AKF8</accession>
<dbReference type="Pfam" id="PF01548">
    <property type="entry name" value="DEDD_Tnp_IS110"/>
    <property type="match status" value="1"/>
</dbReference>
<feature type="domain" description="Transposase IS116/IS110/IS902 C-terminal" evidence="2">
    <location>
        <begin position="259"/>
        <end position="309"/>
    </location>
</feature>
<dbReference type="EMBL" id="LROS01000058">
    <property type="protein sequence ID" value="OBR90534.1"/>
    <property type="molecule type" value="Genomic_DNA"/>
</dbReference>
<name>A0A1A6AKF8_9CLOT</name>
<dbReference type="GO" id="GO:0003677">
    <property type="term" value="F:DNA binding"/>
    <property type="evidence" value="ECO:0007669"/>
    <property type="project" value="InterPro"/>
</dbReference>
<evidence type="ECO:0000259" key="2">
    <source>
        <dbReference type="Pfam" id="PF02371"/>
    </source>
</evidence>
<feature type="domain" description="Transposase IS110-like N-terminal" evidence="1">
    <location>
        <begin position="9"/>
        <end position="159"/>
    </location>
</feature>
<comment type="caution">
    <text evidence="3">The sequence shown here is derived from an EMBL/GenBank/DDBJ whole genome shotgun (WGS) entry which is preliminary data.</text>
</comment>
<dbReference type="GO" id="GO:0006313">
    <property type="term" value="P:DNA transposition"/>
    <property type="evidence" value="ECO:0007669"/>
    <property type="project" value="InterPro"/>
</dbReference>
<dbReference type="InterPro" id="IPR003346">
    <property type="entry name" value="Transposase_20"/>
</dbReference>
<dbReference type="PATRIC" id="fig|1353534.3.peg.3489"/>
<dbReference type="Proteomes" id="UP000093954">
    <property type="component" value="Unassembled WGS sequence"/>
</dbReference>
<reference evidence="3 4" key="1">
    <citation type="journal article" date="2012" name="Front. Microbiol.">
        <title>Draft Genome Sequence of the Virulent Strain 01-B526 of the Fish Pathogen Aeromonas salmonicida.</title>
        <authorList>
            <person name="Charette S.J."/>
            <person name="Brochu F."/>
            <person name="Boyle B."/>
            <person name="Filion G."/>
            <person name="Tanaka K.H."/>
            <person name="Derome N."/>
        </authorList>
    </citation>
    <scope>NUCLEOTIDE SEQUENCE [LARGE SCALE GENOMIC DNA]</scope>
    <source>
        <strain evidence="3 4">P11</strain>
    </source>
</reference>
<protein>
    <submittedName>
        <fullName evidence="3">Transposase</fullName>
    </submittedName>
</protein>
<dbReference type="AlphaFoldDB" id="A0A1A6AKF8"/>
<proteinExistence type="predicted"/>
<evidence type="ECO:0000259" key="1">
    <source>
        <dbReference type="Pfam" id="PF01548"/>
    </source>
</evidence>
<organism evidence="3 4">
    <name type="scientific">Clostridium ragsdalei P11</name>
    <dbReference type="NCBI Taxonomy" id="1353534"/>
    <lineage>
        <taxon>Bacteria</taxon>
        <taxon>Bacillati</taxon>
        <taxon>Bacillota</taxon>
        <taxon>Clostridia</taxon>
        <taxon>Eubacteriales</taxon>
        <taxon>Clostridiaceae</taxon>
        <taxon>Clostridium</taxon>
    </lineage>
</organism>
<dbReference type="InterPro" id="IPR047650">
    <property type="entry name" value="Transpos_IS110"/>
</dbReference>
<dbReference type="InterPro" id="IPR002525">
    <property type="entry name" value="Transp_IS110-like_N"/>
</dbReference>
<evidence type="ECO:0000313" key="4">
    <source>
        <dbReference type="Proteomes" id="UP000093954"/>
    </source>
</evidence>
<dbReference type="GO" id="GO:0004803">
    <property type="term" value="F:transposase activity"/>
    <property type="evidence" value="ECO:0007669"/>
    <property type="project" value="InterPro"/>
</dbReference>
<dbReference type="NCBIfam" id="NF033542">
    <property type="entry name" value="transpos_IS110"/>
    <property type="match status" value="1"/>
</dbReference>